<gene>
    <name evidence="1" type="ORF">MENTE1834_LOCUS44318</name>
</gene>
<dbReference type="EMBL" id="CAVMJV010000133">
    <property type="protein sequence ID" value="CAK5109948.1"/>
    <property type="molecule type" value="Genomic_DNA"/>
</dbReference>
<evidence type="ECO:0000313" key="2">
    <source>
        <dbReference type="Proteomes" id="UP001497535"/>
    </source>
</evidence>
<keyword evidence="2" id="KW-1185">Reference proteome</keyword>
<comment type="caution">
    <text evidence="1">The sequence shown here is derived from an EMBL/GenBank/DDBJ whole genome shotgun (WGS) entry which is preliminary data.</text>
</comment>
<organism evidence="1 2">
    <name type="scientific">Meloidogyne enterolobii</name>
    <name type="common">Root-knot nematode worm</name>
    <name type="synonym">Meloidogyne mayaguensis</name>
    <dbReference type="NCBI Taxonomy" id="390850"/>
    <lineage>
        <taxon>Eukaryota</taxon>
        <taxon>Metazoa</taxon>
        <taxon>Ecdysozoa</taxon>
        <taxon>Nematoda</taxon>
        <taxon>Chromadorea</taxon>
        <taxon>Rhabditida</taxon>
        <taxon>Tylenchina</taxon>
        <taxon>Tylenchomorpha</taxon>
        <taxon>Tylenchoidea</taxon>
        <taxon>Meloidogynidae</taxon>
        <taxon>Meloidogyninae</taxon>
        <taxon>Meloidogyne</taxon>
    </lineage>
</organism>
<sequence>MLFNSSTASSVLNQSSTADKLANRMQRLISTSESSEEWKSSTKRETFSLLNQELDRLLKTAPANKAEDWKKEFANFKSLFIRFLRARTVIDWKCVLYKKN</sequence>
<accession>A0ACB1AXT3</accession>
<reference evidence="1" key="1">
    <citation type="submission" date="2023-11" db="EMBL/GenBank/DDBJ databases">
        <authorList>
            <person name="Poullet M."/>
        </authorList>
    </citation>
    <scope>NUCLEOTIDE SEQUENCE</scope>
    <source>
        <strain evidence="1">E1834</strain>
    </source>
</reference>
<evidence type="ECO:0000313" key="1">
    <source>
        <dbReference type="EMBL" id="CAK5109948.1"/>
    </source>
</evidence>
<proteinExistence type="predicted"/>
<protein>
    <submittedName>
        <fullName evidence="1">Uncharacterized protein</fullName>
    </submittedName>
</protein>
<dbReference type="Proteomes" id="UP001497535">
    <property type="component" value="Unassembled WGS sequence"/>
</dbReference>
<name>A0ACB1AXT3_MELEN</name>